<name>A0A0V0X964_9BILA</name>
<organism evidence="2 3">
    <name type="scientific">Trichinella patagoniensis</name>
    <dbReference type="NCBI Taxonomy" id="990121"/>
    <lineage>
        <taxon>Eukaryota</taxon>
        <taxon>Metazoa</taxon>
        <taxon>Ecdysozoa</taxon>
        <taxon>Nematoda</taxon>
        <taxon>Enoplea</taxon>
        <taxon>Dorylaimia</taxon>
        <taxon>Trichinellida</taxon>
        <taxon>Trichinellidae</taxon>
        <taxon>Trichinella</taxon>
    </lineage>
</organism>
<keyword evidence="3" id="KW-1185">Reference proteome</keyword>
<proteinExistence type="predicted"/>
<evidence type="ECO:0000256" key="1">
    <source>
        <dbReference type="SAM" id="MobiDB-lite"/>
    </source>
</evidence>
<comment type="caution">
    <text evidence="2">The sequence shown here is derived from an EMBL/GenBank/DDBJ whole genome shotgun (WGS) entry which is preliminary data.</text>
</comment>
<dbReference type="AlphaFoldDB" id="A0A0V0X964"/>
<evidence type="ECO:0000313" key="3">
    <source>
        <dbReference type="Proteomes" id="UP000054783"/>
    </source>
</evidence>
<reference evidence="2 3" key="1">
    <citation type="submission" date="2015-01" db="EMBL/GenBank/DDBJ databases">
        <title>Evolution of Trichinella species and genotypes.</title>
        <authorList>
            <person name="Korhonen P.K."/>
            <person name="Edoardo P."/>
            <person name="Giuseppe L.R."/>
            <person name="Gasser R.B."/>
        </authorList>
    </citation>
    <scope>NUCLEOTIDE SEQUENCE [LARGE SCALE GENOMIC DNA]</scope>
    <source>
        <strain evidence="2">ISS2496</strain>
    </source>
</reference>
<protein>
    <submittedName>
        <fullName evidence="2">Uncharacterized protein</fullName>
    </submittedName>
</protein>
<sequence>MTRAEYSTLEEYSPRDFSSDSQAEVPVSNMGKFAPHREMRKIRRSVQPEIDARM</sequence>
<accession>A0A0V0X964</accession>
<evidence type="ECO:0000313" key="2">
    <source>
        <dbReference type="EMBL" id="KRX84543.1"/>
    </source>
</evidence>
<gene>
    <name evidence="2" type="ORF">T12_15966</name>
</gene>
<feature type="region of interest" description="Disordered" evidence="1">
    <location>
        <begin position="1"/>
        <end position="38"/>
    </location>
</feature>
<dbReference type="Proteomes" id="UP000054783">
    <property type="component" value="Unassembled WGS sequence"/>
</dbReference>
<dbReference type="EMBL" id="JYDQ01005315">
    <property type="protein sequence ID" value="KRX84543.1"/>
    <property type="molecule type" value="Genomic_DNA"/>
</dbReference>